<organism evidence="1 2">
    <name type="scientific">Coptis chinensis</name>
    <dbReference type="NCBI Taxonomy" id="261450"/>
    <lineage>
        <taxon>Eukaryota</taxon>
        <taxon>Viridiplantae</taxon>
        <taxon>Streptophyta</taxon>
        <taxon>Embryophyta</taxon>
        <taxon>Tracheophyta</taxon>
        <taxon>Spermatophyta</taxon>
        <taxon>Magnoliopsida</taxon>
        <taxon>Ranunculales</taxon>
        <taxon>Ranunculaceae</taxon>
        <taxon>Coptidoideae</taxon>
        <taxon>Coptis</taxon>
    </lineage>
</organism>
<protein>
    <submittedName>
        <fullName evidence="1">Uncharacterized protein</fullName>
    </submittedName>
</protein>
<gene>
    <name evidence="1" type="ORF">IFM89_026805</name>
</gene>
<dbReference type="EMBL" id="JADFTS010000003">
    <property type="protein sequence ID" value="KAF9615879.1"/>
    <property type="molecule type" value="Genomic_DNA"/>
</dbReference>
<sequence length="148" mass="16682">MLQLFPLPTPSPSLTPAPTPNYGLVISKDKVREAVMRVLQKDEFIDMFYQELLNAPLFMTTKVSISVFCFCSSAIRRYKARTAEEVEMVVAKIAVILAISSGWKEIRFEEDCSEIIRALSGHTCLWALESLRTLVNNPLLSFNSSSFN</sequence>
<accession>A0A835M6S2</accession>
<keyword evidence="2" id="KW-1185">Reference proteome</keyword>
<name>A0A835M6S2_9MAGN</name>
<comment type="caution">
    <text evidence="1">The sequence shown here is derived from an EMBL/GenBank/DDBJ whole genome shotgun (WGS) entry which is preliminary data.</text>
</comment>
<dbReference type="AlphaFoldDB" id="A0A835M6S2"/>
<evidence type="ECO:0000313" key="1">
    <source>
        <dbReference type="EMBL" id="KAF9615879.1"/>
    </source>
</evidence>
<proteinExistence type="predicted"/>
<evidence type="ECO:0000313" key="2">
    <source>
        <dbReference type="Proteomes" id="UP000631114"/>
    </source>
</evidence>
<dbReference type="OrthoDB" id="440673at2759"/>
<dbReference type="Proteomes" id="UP000631114">
    <property type="component" value="Unassembled WGS sequence"/>
</dbReference>
<reference evidence="1 2" key="1">
    <citation type="submission" date="2020-10" db="EMBL/GenBank/DDBJ databases">
        <title>The Coptis chinensis genome and diversification of protoberbering-type alkaloids.</title>
        <authorList>
            <person name="Wang B."/>
            <person name="Shu S."/>
            <person name="Song C."/>
            <person name="Liu Y."/>
        </authorList>
    </citation>
    <scope>NUCLEOTIDE SEQUENCE [LARGE SCALE GENOMIC DNA]</scope>
    <source>
        <strain evidence="1">HL-2020</strain>
        <tissue evidence="1">Leaf</tissue>
    </source>
</reference>